<feature type="non-terminal residue" evidence="1">
    <location>
        <position position="1"/>
    </location>
</feature>
<protein>
    <submittedName>
        <fullName evidence="1">Uncharacterized protein</fullName>
    </submittedName>
</protein>
<sequence>IQLFNELNPTDKIPFIKDDGSIKITLEDFINYYKFELPKDFNELTGQILTNQQYNLMVELYDNYYYLPEAKRAEGLFRAMKCYNALEKYDKTIELMHDALNSSPRAAISTDLWNAIGEINGHGAEVKELIAKGFKIYPKDKPMSKGLQKLEYRISGKQENDRKERKLREKKEKAMKFNYMIDEIVDEDGNVHVNPEKEDTVDEINTYEDGKVRESTVKGSEIYKGLKKLEARIKQEELNKAKEV</sequence>
<keyword evidence="2" id="KW-1185">Reference proteome</keyword>
<evidence type="ECO:0000313" key="1">
    <source>
        <dbReference type="EMBL" id="KXN65841.1"/>
    </source>
</evidence>
<dbReference type="Proteomes" id="UP000070444">
    <property type="component" value="Unassembled WGS sequence"/>
</dbReference>
<gene>
    <name evidence="1" type="ORF">CONCODRAFT_136529</name>
</gene>
<dbReference type="EMBL" id="KQ964808">
    <property type="protein sequence ID" value="KXN65841.1"/>
    <property type="molecule type" value="Genomic_DNA"/>
</dbReference>
<dbReference type="AlphaFoldDB" id="A0A137NSX6"/>
<proteinExistence type="predicted"/>
<evidence type="ECO:0000313" key="2">
    <source>
        <dbReference type="Proteomes" id="UP000070444"/>
    </source>
</evidence>
<reference evidence="1 2" key="1">
    <citation type="journal article" date="2015" name="Genome Biol. Evol.">
        <title>Phylogenomic analyses indicate that early fungi evolved digesting cell walls of algal ancestors of land plants.</title>
        <authorList>
            <person name="Chang Y."/>
            <person name="Wang S."/>
            <person name="Sekimoto S."/>
            <person name="Aerts A.L."/>
            <person name="Choi C."/>
            <person name="Clum A."/>
            <person name="LaButti K.M."/>
            <person name="Lindquist E.A."/>
            <person name="Yee Ngan C."/>
            <person name="Ohm R.A."/>
            <person name="Salamov A.A."/>
            <person name="Grigoriev I.V."/>
            <person name="Spatafora J.W."/>
            <person name="Berbee M.L."/>
        </authorList>
    </citation>
    <scope>NUCLEOTIDE SEQUENCE [LARGE SCALE GENOMIC DNA]</scope>
    <source>
        <strain evidence="1 2">NRRL 28638</strain>
    </source>
</reference>
<name>A0A137NSX6_CONC2</name>
<accession>A0A137NSX6</accession>
<organism evidence="1 2">
    <name type="scientific">Conidiobolus coronatus (strain ATCC 28846 / CBS 209.66 / NRRL 28638)</name>
    <name type="common">Delacroixia coronata</name>
    <dbReference type="NCBI Taxonomy" id="796925"/>
    <lineage>
        <taxon>Eukaryota</taxon>
        <taxon>Fungi</taxon>
        <taxon>Fungi incertae sedis</taxon>
        <taxon>Zoopagomycota</taxon>
        <taxon>Entomophthoromycotina</taxon>
        <taxon>Entomophthoromycetes</taxon>
        <taxon>Entomophthorales</taxon>
        <taxon>Ancylistaceae</taxon>
        <taxon>Conidiobolus</taxon>
    </lineage>
</organism>